<comment type="cofactor">
    <cofactor evidence="1">
        <name>Zn(2+)</name>
        <dbReference type="ChEBI" id="CHEBI:29105"/>
    </cofactor>
</comment>
<evidence type="ECO:0000256" key="7">
    <source>
        <dbReference type="ARBA" id="ARBA00023204"/>
    </source>
</evidence>
<dbReference type="GO" id="GO:0006284">
    <property type="term" value="P:base-excision repair"/>
    <property type="evidence" value="ECO:0007669"/>
    <property type="project" value="TreeGrafter"/>
</dbReference>
<dbReference type="GO" id="GO:0003677">
    <property type="term" value="F:DNA binding"/>
    <property type="evidence" value="ECO:0007669"/>
    <property type="project" value="InterPro"/>
</dbReference>
<organism evidence="9">
    <name type="scientific">viral metagenome</name>
    <dbReference type="NCBI Taxonomy" id="1070528"/>
    <lineage>
        <taxon>unclassified sequences</taxon>
        <taxon>metagenomes</taxon>
        <taxon>organismal metagenomes</taxon>
    </lineage>
</organism>
<comment type="similarity">
    <text evidence="2">Belongs to the AP endonuclease 2 family.</text>
</comment>
<dbReference type="InterPro" id="IPR013022">
    <property type="entry name" value="Xyl_isomerase-like_TIM-brl"/>
</dbReference>
<dbReference type="GO" id="GO:0008270">
    <property type="term" value="F:zinc ion binding"/>
    <property type="evidence" value="ECO:0007669"/>
    <property type="project" value="InterPro"/>
</dbReference>
<keyword evidence="3" id="KW-0479">Metal-binding</keyword>
<dbReference type="PROSITE" id="PS00730">
    <property type="entry name" value="AP_NUCLEASE_F2_2"/>
    <property type="match status" value="1"/>
</dbReference>
<feature type="domain" description="Xylose isomerase-like TIM barrel" evidence="8">
    <location>
        <begin position="38"/>
        <end position="239"/>
    </location>
</feature>
<sequence length="251" mass="29095">MSSLVGIHINNIDNIKKYKTINFFQFFVNQKDKYTKLKNVHSVIHASYTINLARNWTENEWWIIQLINEIEICQIIGSFCIVIHVGKKLNLSLEEAINNMYSALLYIHQQTKNTGVKILIETPAGQGTEILENIKDLCKFMLKFFNHPDNKIKERFGICIDTCHLYVAGNKISSLIKNIHNICGIDKVKLCHLNSSKNDFGSRIDRHESIKNGKIKLDELILFLKKLKIPIILETPENNIMDDHKYVNEKN</sequence>
<evidence type="ECO:0000256" key="2">
    <source>
        <dbReference type="ARBA" id="ARBA00005340"/>
    </source>
</evidence>
<dbReference type="PANTHER" id="PTHR21445">
    <property type="entry name" value="ENDONUCLEASE IV ENDODEOXYRIBONUCLEASE IV"/>
    <property type="match status" value="1"/>
</dbReference>
<keyword evidence="4" id="KW-0227">DNA damage</keyword>
<evidence type="ECO:0000256" key="5">
    <source>
        <dbReference type="ARBA" id="ARBA00022801"/>
    </source>
</evidence>
<proteinExistence type="inferred from homology"/>
<dbReference type="AlphaFoldDB" id="A0A6C0DXT0"/>
<dbReference type="SMART" id="SM00518">
    <property type="entry name" value="AP2Ec"/>
    <property type="match status" value="1"/>
</dbReference>
<dbReference type="EMBL" id="MN739696">
    <property type="protein sequence ID" value="QHT21677.1"/>
    <property type="molecule type" value="Genomic_DNA"/>
</dbReference>
<dbReference type="InterPro" id="IPR018246">
    <property type="entry name" value="AP_endonuc_F2_Zn_BS"/>
</dbReference>
<dbReference type="GO" id="GO:0008081">
    <property type="term" value="F:phosphoric diester hydrolase activity"/>
    <property type="evidence" value="ECO:0007669"/>
    <property type="project" value="TreeGrafter"/>
</dbReference>
<evidence type="ECO:0000256" key="6">
    <source>
        <dbReference type="ARBA" id="ARBA00022833"/>
    </source>
</evidence>
<evidence type="ECO:0000259" key="8">
    <source>
        <dbReference type="Pfam" id="PF01261"/>
    </source>
</evidence>
<dbReference type="Gene3D" id="3.20.20.150">
    <property type="entry name" value="Divalent-metal-dependent TIM barrel enzymes"/>
    <property type="match status" value="1"/>
</dbReference>
<dbReference type="Pfam" id="PF01261">
    <property type="entry name" value="AP_endonuc_2"/>
    <property type="match status" value="1"/>
</dbReference>
<dbReference type="GO" id="GO:0003906">
    <property type="term" value="F:DNA-(apurinic or apyrimidinic site) endonuclease activity"/>
    <property type="evidence" value="ECO:0007669"/>
    <property type="project" value="TreeGrafter"/>
</dbReference>
<name>A0A6C0DXT0_9ZZZZ</name>
<reference evidence="9" key="1">
    <citation type="journal article" date="2020" name="Nature">
        <title>Giant virus diversity and host interactions through global metagenomics.</title>
        <authorList>
            <person name="Schulz F."/>
            <person name="Roux S."/>
            <person name="Paez-Espino D."/>
            <person name="Jungbluth S."/>
            <person name="Walsh D.A."/>
            <person name="Denef V.J."/>
            <person name="McMahon K.D."/>
            <person name="Konstantinidis K.T."/>
            <person name="Eloe-Fadrosh E.A."/>
            <person name="Kyrpides N.C."/>
            <person name="Woyke T."/>
        </authorList>
    </citation>
    <scope>NUCLEOTIDE SEQUENCE</scope>
    <source>
        <strain evidence="9">GVMAG-M-3300023179-103</strain>
    </source>
</reference>
<accession>A0A6C0DXT0</accession>
<keyword evidence="6" id="KW-0862">Zinc</keyword>
<dbReference type="PANTHER" id="PTHR21445:SF0">
    <property type="entry name" value="APURINIC-APYRIMIDINIC ENDONUCLEASE"/>
    <property type="match status" value="1"/>
</dbReference>
<evidence type="ECO:0000256" key="4">
    <source>
        <dbReference type="ARBA" id="ARBA00022763"/>
    </source>
</evidence>
<keyword evidence="5" id="KW-0378">Hydrolase</keyword>
<evidence type="ECO:0000256" key="1">
    <source>
        <dbReference type="ARBA" id="ARBA00001947"/>
    </source>
</evidence>
<dbReference type="PROSITE" id="PS51432">
    <property type="entry name" value="AP_NUCLEASE_F2_4"/>
    <property type="match status" value="1"/>
</dbReference>
<dbReference type="InterPro" id="IPR001719">
    <property type="entry name" value="AP_endonuc_2"/>
</dbReference>
<dbReference type="NCBIfam" id="TIGR00587">
    <property type="entry name" value="nfo"/>
    <property type="match status" value="1"/>
</dbReference>
<dbReference type="InterPro" id="IPR036237">
    <property type="entry name" value="Xyl_isomerase-like_sf"/>
</dbReference>
<keyword evidence="7" id="KW-0234">DNA repair</keyword>
<dbReference type="SUPFAM" id="SSF51658">
    <property type="entry name" value="Xylose isomerase-like"/>
    <property type="match status" value="1"/>
</dbReference>
<protein>
    <recommendedName>
        <fullName evidence="8">Xylose isomerase-like TIM barrel domain-containing protein</fullName>
    </recommendedName>
</protein>
<evidence type="ECO:0000256" key="3">
    <source>
        <dbReference type="ARBA" id="ARBA00022723"/>
    </source>
</evidence>
<evidence type="ECO:0000313" key="9">
    <source>
        <dbReference type="EMBL" id="QHT21677.1"/>
    </source>
</evidence>